<evidence type="ECO:0000313" key="1">
    <source>
        <dbReference type="EMBL" id="RLK53731.1"/>
    </source>
</evidence>
<gene>
    <name evidence="1" type="ORF">CLV68_6654</name>
</gene>
<dbReference type="AlphaFoldDB" id="A0A421AUJ4"/>
<sequence length="188" mass="20250">MLPAAGIVVAALLVGFIVWLTSGNDDPPPVTPTAPASEYLFQRMGETVEPARDSDCAEHAYGKVEQFLIANPCRQLTRAVFLTATDSGRTVYTSIAVVRMPDRAGAEKLELLVRQDETGSVNDLLREKKVNVPGLDRLSRGGFSATTIDRDVVIAESDSADRDEDPAAHKAEMKRVSVAALKLAKELG</sequence>
<comment type="caution">
    <text evidence="1">The sequence shown here is derived from an EMBL/GenBank/DDBJ whole genome shotgun (WGS) entry which is preliminary data.</text>
</comment>
<evidence type="ECO:0000313" key="2">
    <source>
        <dbReference type="Proteomes" id="UP000282454"/>
    </source>
</evidence>
<reference evidence="1 2" key="1">
    <citation type="submission" date="2018-10" db="EMBL/GenBank/DDBJ databases">
        <title>Genomic Encyclopedia of Archaeal and Bacterial Type Strains, Phase II (KMG-II): from individual species to whole genera.</title>
        <authorList>
            <person name="Goeker M."/>
        </authorList>
    </citation>
    <scope>NUCLEOTIDE SEQUENCE [LARGE SCALE GENOMIC DNA]</scope>
    <source>
        <strain evidence="1 2">DSM 45657</strain>
    </source>
</reference>
<dbReference type="RefSeq" id="WP_147460259.1">
    <property type="nucleotide sequence ID" value="NZ_RCDD01000011.1"/>
</dbReference>
<dbReference type="Proteomes" id="UP000282454">
    <property type="component" value="Unassembled WGS sequence"/>
</dbReference>
<dbReference type="OrthoDB" id="3692129at2"/>
<accession>A0A421AUJ4</accession>
<keyword evidence="2" id="KW-1185">Reference proteome</keyword>
<proteinExistence type="predicted"/>
<protein>
    <submittedName>
        <fullName evidence="1">Uncharacterized protein</fullName>
    </submittedName>
</protein>
<organism evidence="1 2">
    <name type="scientific">Actinokineospora cianjurensis</name>
    <dbReference type="NCBI Taxonomy" id="585224"/>
    <lineage>
        <taxon>Bacteria</taxon>
        <taxon>Bacillati</taxon>
        <taxon>Actinomycetota</taxon>
        <taxon>Actinomycetes</taxon>
        <taxon>Pseudonocardiales</taxon>
        <taxon>Pseudonocardiaceae</taxon>
        <taxon>Actinokineospora</taxon>
    </lineage>
</organism>
<name>A0A421AUJ4_9PSEU</name>
<dbReference type="EMBL" id="RCDD01000011">
    <property type="protein sequence ID" value="RLK53731.1"/>
    <property type="molecule type" value="Genomic_DNA"/>
</dbReference>